<accession>A0A381WEP4</accession>
<evidence type="ECO:0008006" key="2">
    <source>
        <dbReference type="Google" id="ProtNLM"/>
    </source>
</evidence>
<sequence length="363" mass="38153">MTVDPGRVDELRSRFEDSILKSRRVEIAVLDDDYEAMFDRGWTDGLPVVPPTESLVAGMLEGTIRDSDDVVALVPPNLAECTVEKVAINAVMAGCRPEYLPVVLAAVDAICTDEFNMHGVLATTMSVGPILVVNGPVTSEIGMNSGVNVLGHGNRANSSIGRAVQMVIRNMGGGGPGGVDRATLGHMGKQGFCFAEDEAGSPWISLAEERGFNADVSTVTAFCGEGPRLVVDQRSRTPESLTKTLGEALLGAVSSRMVMAMDAMLVISPEHMSRYRDAGWNRARFHEEISAQLMVETDDIVAGAGGIEEGIPAALGGITVPKFRPGGLLVVHAGGAAGLFSAIIGGWLNGPSGSEPVTREVKP</sequence>
<evidence type="ECO:0000313" key="1">
    <source>
        <dbReference type="EMBL" id="SVA50781.1"/>
    </source>
</evidence>
<organism evidence="1">
    <name type="scientific">marine metagenome</name>
    <dbReference type="NCBI Taxonomy" id="408172"/>
    <lineage>
        <taxon>unclassified sequences</taxon>
        <taxon>metagenomes</taxon>
        <taxon>ecological metagenomes</taxon>
    </lineage>
</organism>
<gene>
    <name evidence="1" type="ORF">METZ01_LOCUS103635</name>
</gene>
<protein>
    <recommendedName>
        <fullName evidence="2">Thioredoxin</fullName>
    </recommendedName>
</protein>
<name>A0A381WEP4_9ZZZZ</name>
<reference evidence="1" key="1">
    <citation type="submission" date="2018-05" db="EMBL/GenBank/DDBJ databases">
        <authorList>
            <person name="Lanie J.A."/>
            <person name="Ng W.-L."/>
            <person name="Kazmierczak K.M."/>
            <person name="Andrzejewski T.M."/>
            <person name="Davidsen T.M."/>
            <person name="Wayne K.J."/>
            <person name="Tettelin H."/>
            <person name="Glass J.I."/>
            <person name="Rusch D."/>
            <person name="Podicherti R."/>
            <person name="Tsui H.-C.T."/>
            <person name="Winkler M.E."/>
        </authorList>
    </citation>
    <scope>NUCLEOTIDE SEQUENCE</scope>
</reference>
<proteinExistence type="predicted"/>
<dbReference type="AlphaFoldDB" id="A0A381WEP4"/>
<dbReference type="EMBL" id="UINC01011515">
    <property type="protein sequence ID" value="SVA50781.1"/>
    <property type="molecule type" value="Genomic_DNA"/>
</dbReference>